<dbReference type="AlphaFoldDB" id="A0A5B8A3A2"/>
<protein>
    <submittedName>
        <fullName evidence="1">Uncharacterized protein</fullName>
    </submittedName>
</protein>
<accession>A0A5B8A3A2</accession>
<name>A0A5B8A3A2_9BACT</name>
<dbReference type="KEGG" id="hyj:FHG12_17615"/>
<dbReference type="Proteomes" id="UP000305398">
    <property type="component" value="Chromosome"/>
</dbReference>
<dbReference type="RefSeq" id="WP_139516974.1">
    <property type="nucleotide sequence ID" value="NZ_CP040896.1"/>
</dbReference>
<evidence type="ECO:0000313" key="1">
    <source>
        <dbReference type="EMBL" id="QDA61800.1"/>
    </source>
</evidence>
<sequence length="65" mass="8138">MISLYIEERELRRFLREQTPQEMWTLCAPHPSAREFNSYFWDVYLPASKWKFVLKPMLWPIWIFN</sequence>
<organism evidence="1 2">
    <name type="scientific">Hymenobacter jejuensis</name>
    <dbReference type="NCBI Taxonomy" id="2502781"/>
    <lineage>
        <taxon>Bacteria</taxon>
        <taxon>Pseudomonadati</taxon>
        <taxon>Bacteroidota</taxon>
        <taxon>Cytophagia</taxon>
        <taxon>Cytophagales</taxon>
        <taxon>Hymenobacteraceae</taxon>
        <taxon>Hymenobacter</taxon>
    </lineage>
</organism>
<dbReference type="EMBL" id="CP040896">
    <property type="protein sequence ID" value="QDA61800.1"/>
    <property type="molecule type" value="Genomic_DNA"/>
</dbReference>
<reference evidence="1 2" key="1">
    <citation type="submission" date="2019-06" db="EMBL/GenBank/DDBJ databases">
        <authorList>
            <person name="Srinivasan S."/>
        </authorList>
    </citation>
    <scope>NUCLEOTIDE SEQUENCE [LARGE SCALE GENOMIC DNA]</scope>
    <source>
        <strain evidence="1 2">17J68-5</strain>
    </source>
</reference>
<keyword evidence="2" id="KW-1185">Reference proteome</keyword>
<evidence type="ECO:0000313" key="2">
    <source>
        <dbReference type="Proteomes" id="UP000305398"/>
    </source>
</evidence>
<proteinExistence type="predicted"/>
<gene>
    <name evidence="1" type="ORF">FHG12_17615</name>
</gene>